<accession>A0A2X0LTG2</accession>
<protein>
    <submittedName>
        <fullName evidence="1">BQ5605_C011g06492 protein</fullName>
    </submittedName>
</protein>
<reference evidence="1 2" key="1">
    <citation type="submission" date="2016-11" db="EMBL/GenBank/DDBJ databases">
        <authorList>
            <person name="Jaros S."/>
            <person name="Januszkiewicz K."/>
            <person name="Wedrychowicz H."/>
        </authorList>
    </citation>
    <scope>NUCLEOTIDE SEQUENCE [LARGE SCALE GENOMIC DNA]</scope>
</reference>
<keyword evidence="2" id="KW-1185">Reference proteome</keyword>
<proteinExistence type="predicted"/>
<dbReference type="EMBL" id="FQNC01000011">
    <property type="protein sequence ID" value="SGY12397.1"/>
    <property type="molecule type" value="Genomic_DNA"/>
</dbReference>
<evidence type="ECO:0000313" key="1">
    <source>
        <dbReference type="EMBL" id="SGY12397.1"/>
    </source>
</evidence>
<name>A0A2X0LTG2_9BASI</name>
<dbReference type="Proteomes" id="UP000249464">
    <property type="component" value="Unassembled WGS sequence"/>
</dbReference>
<organism evidence="1 2">
    <name type="scientific">Microbotryum silenes-dioicae</name>
    <dbReference type="NCBI Taxonomy" id="796604"/>
    <lineage>
        <taxon>Eukaryota</taxon>
        <taxon>Fungi</taxon>
        <taxon>Dikarya</taxon>
        <taxon>Basidiomycota</taxon>
        <taxon>Pucciniomycotina</taxon>
        <taxon>Microbotryomycetes</taxon>
        <taxon>Microbotryales</taxon>
        <taxon>Microbotryaceae</taxon>
        <taxon>Microbotryum</taxon>
    </lineage>
</organism>
<gene>
    <name evidence="1" type="primary">BQ5605_C011g06492</name>
    <name evidence="1" type="ORF">BQ5605_C011G06492</name>
</gene>
<sequence>MPEDSLGTHPAAEESGTSVGEVIISFSTVLGFDLIGCWPKMRCHYTGIFRFGFEMQGGRLCSVS</sequence>
<evidence type="ECO:0000313" key="2">
    <source>
        <dbReference type="Proteomes" id="UP000249464"/>
    </source>
</evidence>
<dbReference type="AlphaFoldDB" id="A0A2X0LTG2"/>